<dbReference type="Proteomes" id="UP000184418">
    <property type="component" value="Unassembled WGS sequence"/>
</dbReference>
<dbReference type="OrthoDB" id="981556at2"/>
<gene>
    <name evidence="1" type="ORF">SAMN02745146_2646</name>
</gene>
<proteinExistence type="predicted"/>
<name>A0A1M6HUD9_9BACT</name>
<sequence>MGRENQASVDIFSGNTNFNLKELYIMTVRTIRECITKINELSDNAVVYAKRINGQFGSDSETILLELTEEEEGLKVDAIAQMKCPGFDYFLEVLLIKEVLEDEHTADLSQQIESVIQYAEYDA</sequence>
<keyword evidence="2" id="KW-1185">Reference proteome</keyword>
<dbReference type="RefSeq" id="WP_159437448.1">
    <property type="nucleotide sequence ID" value="NZ_FQYN01000005.1"/>
</dbReference>
<reference evidence="1 2" key="1">
    <citation type="submission" date="2016-11" db="EMBL/GenBank/DDBJ databases">
        <authorList>
            <person name="Jaros S."/>
            <person name="Januszkiewicz K."/>
            <person name="Wedrychowicz H."/>
        </authorList>
    </citation>
    <scope>NUCLEOTIDE SEQUENCE [LARGE SCALE GENOMIC DNA]</scope>
    <source>
        <strain evidence="1 2">DSM 21074</strain>
    </source>
</reference>
<dbReference type="AlphaFoldDB" id="A0A1M6HUD9"/>
<accession>A0A1M6HUD9</accession>
<protein>
    <submittedName>
        <fullName evidence="1">Uncharacterized protein</fullName>
    </submittedName>
</protein>
<organism evidence="1 2">
    <name type="scientific">Hymenobacter daecheongensis DSM 21074</name>
    <dbReference type="NCBI Taxonomy" id="1121955"/>
    <lineage>
        <taxon>Bacteria</taxon>
        <taxon>Pseudomonadati</taxon>
        <taxon>Bacteroidota</taxon>
        <taxon>Cytophagia</taxon>
        <taxon>Cytophagales</taxon>
        <taxon>Hymenobacteraceae</taxon>
        <taxon>Hymenobacter</taxon>
    </lineage>
</organism>
<evidence type="ECO:0000313" key="1">
    <source>
        <dbReference type="EMBL" id="SHJ25839.1"/>
    </source>
</evidence>
<evidence type="ECO:0000313" key="2">
    <source>
        <dbReference type="Proteomes" id="UP000184418"/>
    </source>
</evidence>
<dbReference type="EMBL" id="FQYN01000005">
    <property type="protein sequence ID" value="SHJ25839.1"/>
    <property type="molecule type" value="Genomic_DNA"/>
</dbReference>